<dbReference type="Pfam" id="PF04552">
    <property type="entry name" value="Sigma54_DBD"/>
    <property type="match status" value="1"/>
</dbReference>
<accession>A0A1M5PB97</accession>
<keyword evidence="8" id="KW-0804">Transcription</keyword>
<name>A0A1M5PB97_9FLAO</name>
<dbReference type="PROSITE" id="PS50044">
    <property type="entry name" value="SIGMA54_3"/>
    <property type="match status" value="1"/>
</dbReference>
<evidence type="ECO:0000313" key="11">
    <source>
        <dbReference type="EMBL" id="KFF24618.1"/>
    </source>
</evidence>
<dbReference type="InterPro" id="IPR000394">
    <property type="entry name" value="RNA_pol_sigma_54"/>
</dbReference>
<dbReference type="EMBL" id="JPRI01000008">
    <property type="protein sequence ID" value="KFF24618.1"/>
    <property type="molecule type" value="Genomic_DNA"/>
</dbReference>
<evidence type="ECO:0000313" key="13">
    <source>
        <dbReference type="Proteomes" id="UP000028719"/>
    </source>
</evidence>
<evidence type="ECO:0000256" key="8">
    <source>
        <dbReference type="ARBA" id="ARBA00023163"/>
    </source>
</evidence>
<evidence type="ECO:0000256" key="7">
    <source>
        <dbReference type="ARBA" id="ARBA00023125"/>
    </source>
</evidence>
<dbReference type="GO" id="GO:0016987">
    <property type="term" value="F:sigma factor activity"/>
    <property type="evidence" value="ECO:0007669"/>
    <property type="project" value="UniProtKB-KW"/>
</dbReference>
<feature type="domain" description="RNA polymerase sigma factor 54 core-binding" evidence="10">
    <location>
        <begin position="107"/>
        <end position="306"/>
    </location>
</feature>
<keyword evidence="2" id="KW-0240">DNA-directed RNA polymerase</keyword>
<dbReference type="GO" id="GO:0001216">
    <property type="term" value="F:DNA-binding transcription activator activity"/>
    <property type="evidence" value="ECO:0007669"/>
    <property type="project" value="InterPro"/>
</dbReference>
<organism evidence="12 14">
    <name type="scientific">Chryseobacterium vrystaatense</name>
    <dbReference type="NCBI Taxonomy" id="307480"/>
    <lineage>
        <taxon>Bacteria</taxon>
        <taxon>Pseudomonadati</taxon>
        <taxon>Bacteroidota</taxon>
        <taxon>Flavobacteriia</taxon>
        <taxon>Flavobacteriales</taxon>
        <taxon>Weeksellaceae</taxon>
        <taxon>Chryseobacterium group</taxon>
        <taxon>Chryseobacterium</taxon>
    </lineage>
</organism>
<keyword evidence="7" id="KW-0238">DNA-binding</keyword>
<dbReference type="AlphaFoldDB" id="A0A1M5PB97"/>
<keyword evidence="6" id="KW-0731">Sigma factor</keyword>
<dbReference type="PIRSF" id="PIRSF000774">
    <property type="entry name" value="RpoN"/>
    <property type="match status" value="1"/>
</dbReference>
<dbReference type="GO" id="GO:0006352">
    <property type="term" value="P:DNA-templated transcription initiation"/>
    <property type="evidence" value="ECO:0007669"/>
    <property type="project" value="InterPro"/>
</dbReference>
<evidence type="ECO:0000256" key="2">
    <source>
        <dbReference type="ARBA" id="ARBA00022478"/>
    </source>
</evidence>
<reference evidence="11 13" key="1">
    <citation type="submission" date="2014-07" db="EMBL/GenBank/DDBJ databases">
        <title>Genome of Chryseobacterium vrystaatense LMG 22846.</title>
        <authorList>
            <person name="Pipes S.E."/>
            <person name="Stropko S.J."/>
            <person name="Newman J.D."/>
        </authorList>
    </citation>
    <scope>NUCLEOTIDE SEQUENCE [LARGE SCALE GENOMIC DNA]</scope>
    <source>
        <strain evidence="11 13">LMG 22846</strain>
    </source>
</reference>
<reference evidence="14" key="3">
    <citation type="submission" date="2016-11" db="EMBL/GenBank/DDBJ databases">
        <authorList>
            <person name="Varghese N."/>
            <person name="Submissions S."/>
        </authorList>
    </citation>
    <scope>NUCLEOTIDE SEQUENCE [LARGE SCALE GENOMIC DNA]</scope>
    <source>
        <strain evidence="14">YR203</strain>
    </source>
</reference>
<dbReference type="GO" id="GO:0003677">
    <property type="term" value="F:DNA binding"/>
    <property type="evidence" value="ECO:0007669"/>
    <property type="project" value="UniProtKB-KW"/>
</dbReference>
<dbReference type="PANTHER" id="PTHR32248">
    <property type="entry name" value="RNA POLYMERASE SIGMA-54 FACTOR"/>
    <property type="match status" value="1"/>
</dbReference>
<dbReference type="PRINTS" id="PR00045">
    <property type="entry name" value="SIGMA54FCT"/>
</dbReference>
<evidence type="ECO:0000313" key="14">
    <source>
        <dbReference type="Proteomes" id="UP000184108"/>
    </source>
</evidence>
<dbReference type="RefSeq" id="WP_034748281.1">
    <property type="nucleotide sequence ID" value="NZ_FQVE01000010.1"/>
</dbReference>
<keyword evidence="5" id="KW-0805">Transcription regulation</keyword>
<dbReference type="InterPro" id="IPR038709">
    <property type="entry name" value="RpoN_core-bd_sf"/>
</dbReference>
<keyword evidence="13" id="KW-1185">Reference proteome</keyword>
<evidence type="ECO:0000256" key="6">
    <source>
        <dbReference type="ARBA" id="ARBA00023082"/>
    </source>
</evidence>
<protein>
    <submittedName>
        <fullName evidence="11">RNA polymerase sigma54 factor</fullName>
    </submittedName>
    <submittedName>
        <fullName evidence="12">RNA polymerase, sigma 54 subunit, RpoN/SigL</fullName>
    </submittedName>
</protein>
<reference evidence="12" key="2">
    <citation type="submission" date="2016-11" db="EMBL/GenBank/DDBJ databases">
        <authorList>
            <person name="Jaros S."/>
            <person name="Januszkiewicz K."/>
            <person name="Wedrychowicz H."/>
        </authorList>
    </citation>
    <scope>NUCLEOTIDE SEQUENCE [LARGE SCALE GENOMIC DNA]</scope>
    <source>
        <strain evidence="12">YR203</strain>
    </source>
</reference>
<evidence type="ECO:0000313" key="12">
    <source>
        <dbReference type="EMBL" id="SHG99058.1"/>
    </source>
</evidence>
<comment type="similarity">
    <text evidence="1">Belongs to the sigma-54 factor family.</text>
</comment>
<feature type="domain" description="RNA polymerase sigma factor 54 DNA-binding" evidence="9">
    <location>
        <begin position="328"/>
        <end position="485"/>
    </location>
</feature>
<dbReference type="GO" id="GO:0016779">
    <property type="term" value="F:nucleotidyltransferase activity"/>
    <property type="evidence" value="ECO:0007669"/>
    <property type="project" value="UniProtKB-KW"/>
</dbReference>
<dbReference type="Pfam" id="PF00309">
    <property type="entry name" value="Sigma54_AID"/>
    <property type="match status" value="1"/>
</dbReference>
<dbReference type="EMBL" id="FQVE01000010">
    <property type="protein sequence ID" value="SHG99058.1"/>
    <property type="molecule type" value="Genomic_DNA"/>
</dbReference>
<dbReference type="InterPro" id="IPR007634">
    <property type="entry name" value="RNA_pol_sigma_54_DNA-bd"/>
</dbReference>
<evidence type="ECO:0000259" key="10">
    <source>
        <dbReference type="Pfam" id="PF04963"/>
    </source>
</evidence>
<evidence type="ECO:0000256" key="1">
    <source>
        <dbReference type="ARBA" id="ARBA00008798"/>
    </source>
</evidence>
<dbReference type="NCBIfam" id="TIGR02395">
    <property type="entry name" value="rpoN_sigma"/>
    <property type="match status" value="1"/>
</dbReference>
<dbReference type="Pfam" id="PF04963">
    <property type="entry name" value="Sigma54_CBD"/>
    <property type="match status" value="1"/>
</dbReference>
<gene>
    <name evidence="11" type="ORF">IW16_20085</name>
    <name evidence="12" type="ORF">SAMN02787073_0035</name>
</gene>
<sequence length="487" mass="55805">MLKQHLQLKLGQKLAPQQIQLMKLIQLHTLEFEEELERELEENPALEIVKEDSKEDEFSSLEDAYQDEGTASIETDFDVNEYIYDDEPNYKTASSNYSPDDEEFDNESLLTEGQSLYDYLLEQIHLVNISDEDEKIAEYVIGNLDTDGYLRREIKAIVDDLAFSQGIYTTKEKVEDILENYIQKLDPPGVGARGLQECLLLQIEKKVSSDKAVSLAANILRHQFDALTNKHYNKIIQKYDIEEEDLKDALEEISKLSPKVGGNFDTQTITINQEIIPDFVIQVKDGMVIPMLNSKNAPTLRVSEEYKDILTTYSHDKNSSEHKQAALFIKQKLDAAKWYIDAINQRQNTLLQTITAIVKFQKEYFITGDEKSLKPMILKDVADITGFDISTISRVVKSKYADTSNGIIYLKDLFSDSLTNDDGEEVSTKEIKTHLQEVIGKENKRKPLTDDALVVILKEQGYNIARRTIAKYREQLNIPVARLRKEL</sequence>
<keyword evidence="4" id="KW-0548">Nucleotidyltransferase</keyword>
<dbReference type="GO" id="GO:0000428">
    <property type="term" value="C:DNA-directed RNA polymerase complex"/>
    <property type="evidence" value="ECO:0007669"/>
    <property type="project" value="UniProtKB-KW"/>
</dbReference>
<proteinExistence type="inferred from homology"/>
<dbReference type="InterPro" id="IPR007046">
    <property type="entry name" value="RNA_pol_sigma_54_core-bd"/>
</dbReference>
<evidence type="ECO:0000256" key="4">
    <source>
        <dbReference type="ARBA" id="ARBA00022695"/>
    </source>
</evidence>
<dbReference type="PROSITE" id="PS00718">
    <property type="entry name" value="SIGMA54_2"/>
    <property type="match status" value="1"/>
</dbReference>
<evidence type="ECO:0000256" key="3">
    <source>
        <dbReference type="ARBA" id="ARBA00022679"/>
    </source>
</evidence>
<dbReference type="PANTHER" id="PTHR32248:SF4">
    <property type="entry name" value="RNA POLYMERASE SIGMA-54 FACTOR"/>
    <property type="match status" value="1"/>
</dbReference>
<keyword evidence="3" id="KW-0808">Transferase</keyword>
<dbReference type="Gene3D" id="1.10.10.60">
    <property type="entry name" value="Homeodomain-like"/>
    <property type="match status" value="1"/>
</dbReference>
<dbReference type="Proteomes" id="UP000184108">
    <property type="component" value="Unassembled WGS sequence"/>
</dbReference>
<dbReference type="Gene3D" id="1.10.10.1330">
    <property type="entry name" value="RNA polymerase sigma-54 factor, core-binding domain"/>
    <property type="match status" value="1"/>
</dbReference>
<evidence type="ECO:0000256" key="5">
    <source>
        <dbReference type="ARBA" id="ARBA00023015"/>
    </source>
</evidence>
<dbReference type="Proteomes" id="UP000028719">
    <property type="component" value="Unassembled WGS sequence"/>
</dbReference>
<evidence type="ECO:0000259" key="9">
    <source>
        <dbReference type="Pfam" id="PF04552"/>
    </source>
</evidence>
<dbReference type="OrthoDB" id="9814402at2"/>